<feature type="transmembrane region" description="Helical" evidence="1">
    <location>
        <begin position="53"/>
        <end position="76"/>
    </location>
</feature>
<dbReference type="EMBL" id="CACRTZ010000001">
    <property type="protein sequence ID" value="VYT67268.1"/>
    <property type="molecule type" value="Genomic_DNA"/>
</dbReference>
<keyword evidence="1" id="KW-0812">Transmembrane</keyword>
<evidence type="ECO:0000313" key="2">
    <source>
        <dbReference type="EMBL" id="VYT67268.1"/>
    </source>
</evidence>
<feature type="transmembrane region" description="Helical" evidence="1">
    <location>
        <begin position="25"/>
        <end position="47"/>
    </location>
</feature>
<sequence>MPWLFSAIAVGTIIFSFKKPRLQKIILWVVLPQFLMLTFFCGWLSSIGLGITLLLKTLTGLGSLIMTGSLIVMLWVDKRRHAVSLRLACHILAIIIFSLSLYLLSPGFFSATQQADLRTQANRQLMQIEKGKEFEVIDAIDDPAILEEMLDIAVLRSDESETVIRLLTDRVESPFYFTTATDTQAAQNAPFFTAFNALNVTAIRLFSDALAGPSAQAEKNRRILRQDQRLLARGLREITLNGSPVAEADFMLISKMLLDKEPELLNEAAWRGVLRARYKAIIELFWRYRPPEKRENSVLALAIMGKTPQVIAQINNTPQILEKQSGPYSTLLSDIVYEAEPEVIQRIVNSGSVDWQRFVDRNGESKILGNALERVRENEESKVLSAQILQPILRGMIAQRALPEEQTTRYLSLDRRGILSDALSDAGLSCQQQKAMAEKVIVKVPHLRFDTRRICGPGRQIAEDDEYSQ</sequence>
<name>A0A6N2YN70_9ENTR</name>
<protein>
    <submittedName>
        <fullName evidence="2">Uncharacterized protein</fullName>
    </submittedName>
</protein>
<reference evidence="2" key="1">
    <citation type="submission" date="2019-11" db="EMBL/GenBank/DDBJ databases">
        <authorList>
            <person name="Feng L."/>
        </authorList>
    </citation>
    <scope>NUCLEOTIDE SEQUENCE</scope>
    <source>
        <strain evidence="2">EMassiliensisLFYP7</strain>
    </source>
</reference>
<keyword evidence="1" id="KW-0472">Membrane</keyword>
<organism evidence="2">
    <name type="scientific">Phytobacter massiliensis</name>
    <dbReference type="NCBI Taxonomy" id="1485952"/>
    <lineage>
        <taxon>Bacteria</taxon>
        <taxon>Pseudomonadati</taxon>
        <taxon>Pseudomonadota</taxon>
        <taxon>Gammaproteobacteria</taxon>
        <taxon>Enterobacterales</taxon>
        <taxon>Enterobacteriaceae</taxon>
        <taxon>Phytobacter</taxon>
    </lineage>
</organism>
<keyword evidence="1" id="KW-1133">Transmembrane helix</keyword>
<feature type="transmembrane region" description="Helical" evidence="1">
    <location>
        <begin position="83"/>
        <end position="104"/>
    </location>
</feature>
<gene>
    <name evidence="2" type="ORF">EMLFYP7_00195</name>
</gene>
<proteinExistence type="predicted"/>
<evidence type="ECO:0000256" key="1">
    <source>
        <dbReference type="SAM" id="Phobius"/>
    </source>
</evidence>
<dbReference type="AlphaFoldDB" id="A0A6N2YN70"/>
<accession>A0A6N2YN70</accession>